<dbReference type="EMBL" id="PPCV01000011">
    <property type="protein sequence ID" value="RXW31219.1"/>
    <property type="molecule type" value="Genomic_DNA"/>
</dbReference>
<keyword evidence="5" id="KW-0479">Metal-binding</keyword>
<keyword evidence="6" id="KW-0378">Hydrolase</keyword>
<comment type="caution">
    <text evidence="12">The sequence shown here is derived from an EMBL/GenBank/DDBJ whole genome shotgun (WGS) entry which is preliminary data.</text>
</comment>
<dbReference type="InterPro" id="IPR052159">
    <property type="entry name" value="Competence_DNA_uptake"/>
</dbReference>
<accession>A0A4Q2EDI5</accession>
<dbReference type="SUPFAM" id="SSF56281">
    <property type="entry name" value="Metallo-hydrolase/oxidoreductase"/>
    <property type="match status" value="1"/>
</dbReference>
<dbReference type="OrthoDB" id="7177610at2"/>
<sequence length="774" mass="78057">MSADTSSPQPVAVWVMPLIAVVAWGVTAAVRSQMPAATVVAVVLLGALAGVAWWRRSAVALAAVCLGCLCALSSGVQVAASTGDAARALAREGASATVEVDVGAGRLWEATATRPAWWRASGTLRSIQARGRAWSSGAEATVMVSGDAARAWAALPLGSRVQASVRLQEPDPGEASWVVVAGRGAPTHVEAPGLPWNVVGALRAGLRAACAGLPDEARGLVPALVVGDTSGISDDLRERFVTTGLTHLTAVSGANLTLMLGFLRWMAVWLGVRGRWIAVVLTAGVAGFVLLCLGEPSVLRAAAMGLVGVAALGHGGGPREGLRRLAVAVTAVVLLAPAMALSVGFALSVLATGGLLLWARPFSEALGYWLPRWLAEALAIPLAAQVATEPVVIALAGQVSVVAVLANLAAGPFVAPATVLGLAATLVAPVLMPLAQGLAWLAGWCAWAIAQVARWGEALPGAATPLPVHVGTQAVVAVACLLAAVALPAVLRRPLAAVALAGIVALALIRPPVTPGWPDAEWRLASCDVGQGDATVVRAGPKQAVVIDTGPEPRLLTRCLDQLGVATVPLLILTHLHADHAGGIAALSSRGVSMVVTSSVRTPAAADRSIAAALPGVPRVFAGGGEAWALGEATVTIVTAPQAPVEIAVSDGESSAENNASLLIRVLVGGVSLIVAGDAEQQTQASHAGLGEAVDADVLLVPHHGSSRHAAAFFDAVSPAVALISVGARNDYGHPAASTVRDVAGTGARVIRTDEHGSITVAPAPGGLVVTPQR</sequence>
<proteinExistence type="predicted"/>
<dbReference type="InterPro" id="IPR004477">
    <property type="entry name" value="ComEC_N"/>
</dbReference>
<evidence type="ECO:0000256" key="2">
    <source>
        <dbReference type="ARBA" id="ARBA00004651"/>
    </source>
</evidence>
<dbReference type="AlphaFoldDB" id="A0A4Q2EDI5"/>
<feature type="transmembrane region" description="Helical" evidence="10">
    <location>
        <begin position="12"/>
        <end position="30"/>
    </location>
</feature>
<feature type="transmembrane region" description="Helical" evidence="10">
    <location>
        <begin position="468"/>
        <end position="489"/>
    </location>
</feature>
<dbReference type="GO" id="GO:0008800">
    <property type="term" value="F:beta-lactamase activity"/>
    <property type="evidence" value="ECO:0007669"/>
    <property type="project" value="InterPro"/>
</dbReference>
<keyword evidence="13" id="KW-1185">Reference proteome</keyword>
<dbReference type="GO" id="GO:0017001">
    <property type="term" value="P:antibiotic catabolic process"/>
    <property type="evidence" value="ECO:0007669"/>
    <property type="project" value="InterPro"/>
</dbReference>
<dbReference type="InterPro" id="IPR001279">
    <property type="entry name" value="Metallo-B-lactamas"/>
</dbReference>
<dbReference type="Pfam" id="PF03772">
    <property type="entry name" value="Competence"/>
    <property type="match status" value="1"/>
</dbReference>
<evidence type="ECO:0000256" key="4">
    <source>
        <dbReference type="ARBA" id="ARBA00022692"/>
    </source>
</evidence>
<dbReference type="PANTHER" id="PTHR30619:SF1">
    <property type="entry name" value="RECOMBINATION PROTEIN 2"/>
    <property type="match status" value="1"/>
</dbReference>
<dbReference type="SMART" id="SM00849">
    <property type="entry name" value="Lactamase_B"/>
    <property type="match status" value="1"/>
</dbReference>
<dbReference type="GO" id="GO:0008270">
    <property type="term" value="F:zinc ion binding"/>
    <property type="evidence" value="ECO:0007669"/>
    <property type="project" value="InterPro"/>
</dbReference>
<dbReference type="InterPro" id="IPR035681">
    <property type="entry name" value="ComA-like_MBL"/>
</dbReference>
<feature type="transmembrane region" description="Helical" evidence="10">
    <location>
        <begin position="60"/>
        <end position="80"/>
    </location>
</feature>
<evidence type="ECO:0000256" key="3">
    <source>
        <dbReference type="ARBA" id="ARBA00022475"/>
    </source>
</evidence>
<feature type="transmembrane region" description="Helical" evidence="10">
    <location>
        <begin position="413"/>
        <end position="432"/>
    </location>
</feature>
<feature type="domain" description="Metallo-beta-lactamase" evidence="11">
    <location>
        <begin position="531"/>
        <end position="729"/>
    </location>
</feature>
<evidence type="ECO:0000313" key="12">
    <source>
        <dbReference type="EMBL" id="RXW31219.1"/>
    </source>
</evidence>
<keyword evidence="4 10" id="KW-0812">Transmembrane</keyword>
<dbReference type="CDD" id="cd07731">
    <property type="entry name" value="ComA-like_MBL-fold"/>
    <property type="match status" value="1"/>
</dbReference>
<evidence type="ECO:0000256" key="10">
    <source>
        <dbReference type="SAM" id="Phobius"/>
    </source>
</evidence>
<keyword evidence="9 10" id="KW-0472">Membrane</keyword>
<evidence type="ECO:0000256" key="8">
    <source>
        <dbReference type="ARBA" id="ARBA00022989"/>
    </source>
</evidence>
<evidence type="ECO:0000313" key="13">
    <source>
        <dbReference type="Proteomes" id="UP000290624"/>
    </source>
</evidence>
<keyword evidence="7" id="KW-0862">Zinc</keyword>
<protein>
    <submittedName>
        <fullName evidence="12">Competence protein ComEC</fullName>
    </submittedName>
</protein>
<dbReference type="NCBIfam" id="TIGR00360">
    <property type="entry name" value="ComEC_N-term"/>
    <property type="match status" value="1"/>
</dbReference>
<feature type="transmembrane region" description="Helical" evidence="10">
    <location>
        <begin position="37"/>
        <end position="54"/>
    </location>
</feature>
<evidence type="ECO:0000256" key="6">
    <source>
        <dbReference type="ARBA" id="ARBA00022801"/>
    </source>
</evidence>
<dbReference type="PANTHER" id="PTHR30619">
    <property type="entry name" value="DNA INTERNALIZATION/COMPETENCE PROTEIN COMEC/REC2"/>
    <property type="match status" value="1"/>
</dbReference>
<evidence type="ECO:0000256" key="9">
    <source>
        <dbReference type="ARBA" id="ARBA00023136"/>
    </source>
</evidence>
<feature type="transmembrane region" description="Helical" evidence="10">
    <location>
        <begin position="245"/>
        <end position="270"/>
    </location>
</feature>
<dbReference type="PROSITE" id="PS00743">
    <property type="entry name" value="BETA_LACTAMASE_B_1"/>
    <property type="match status" value="1"/>
</dbReference>
<reference evidence="12 13" key="1">
    <citation type="submission" date="2018-01" db="EMBL/GenBank/DDBJ databases">
        <title>Lactibacter flavus gen. nov., sp. nov., a novel bacterium of the family Propionibacteriaceae isolated from raw milk and dairy products.</title>
        <authorList>
            <person name="Wenning M."/>
            <person name="Breitenwieser F."/>
            <person name="Huptas C."/>
            <person name="von Neubeck M."/>
            <person name="Busse H.-J."/>
            <person name="Scherer S."/>
        </authorList>
    </citation>
    <scope>NUCLEOTIDE SEQUENCE [LARGE SCALE GENOMIC DNA]</scope>
    <source>
        <strain evidence="12 13">VG341</strain>
    </source>
</reference>
<keyword evidence="3" id="KW-1003">Cell membrane</keyword>
<name>A0A4Q2EDI5_9ACTN</name>
<dbReference type="InterPro" id="IPR036866">
    <property type="entry name" value="RibonucZ/Hydroxyglut_hydro"/>
</dbReference>
<feature type="transmembrane region" description="Helical" evidence="10">
    <location>
        <begin position="325"/>
        <end position="358"/>
    </location>
</feature>
<dbReference type="Pfam" id="PF00753">
    <property type="entry name" value="Lactamase_B"/>
    <property type="match status" value="1"/>
</dbReference>
<feature type="transmembrane region" description="Helical" evidence="10">
    <location>
        <begin position="438"/>
        <end position="456"/>
    </location>
</feature>
<evidence type="ECO:0000259" key="11">
    <source>
        <dbReference type="SMART" id="SM00849"/>
    </source>
</evidence>
<evidence type="ECO:0000256" key="5">
    <source>
        <dbReference type="ARBA" id="ARBA00022723"/>
    </source>
</evidence>
<dbReference type="GO" id="GO:0005886">
    <property type="term" value="C:plasma membrane"/>
    <property type="evidence" value="ECO:0007669"/>
    <property type="project" value="UniProtKB-SubCell"/>
</dbReference>
<comment type="cofactor">
    <cofactor evidence="1">
        <name>Zn(2+)</name>
        <dbReference type="ChEBI" id="CHEBI:29105"/>
    </cofactor>
</comment>
<dbReference type="Gene3D" id="3.60.15.10">
    <property type="entry name" value="Ribonuclease Z/Hydroxyacylglutathione hydrolase-like"/>
    <property type="match status" value="1"/>
</dbReference>
<comment type="subcellular location">
    <subcellularLocation>
        <location evidence="2">Cell membrane</location>
        <topology evidence="2">Multi-pass membrane protein</topology>
    </subcellularLocation>
</comment>
<keyword evidence="8 10" id="KW-1133">Transmembrane helix</keyword>
<evidence type="ECO:0000256" key="7">
    <source>
        <dbReference type="ARBA" id="ARBA00022833"/>
    </source>
</evidence>
<dbReference type="Proteomes" id="UP000290624">
    <property type="component" value="Unassembled WGS sequence"/>
</dbReference>
<feature type="transmembrane region" description="Helical" evidence="10">
    <location>
        <begin position="276"/>
        <end position="294"/>
    </location>
</feature>
<gene>
    <name evidence="12" type="ORF">C1706_12965</name>
</gene>
<dbReference type="InterPro" id="IPR001018">
    <property type="entry name" value="Beta-lactamase_class-B_CS"/>
</dbReference>
<evidence type="ECO:0000256" key="1">
    <source>
        <dbReference type="ARBA" id="ARBA00001947"/>
    </source>
</evidence>
<feature type="transmembrane region" description="Helical" evidence="10">
    <location>
        <begin position="495"/>
        <end position="513"/>
    </location>
</feature>
<organism evidence="12 13">
    <name type="scientific">Propioniciclava flava</name>
    <dbReference type="NCBI Taxonomy" id="2072026"/>
    <lineage>
        <taxon>Bacteria</taxon>
        <taxon>Bacillati</taxon>
        <taxon>Actinomycetota</taxon>
        <taxon>Actinomycetes</taxon>
        <taxon>Propionibacteriales</taxon>
        <taxon>Propionibacteriaceae</taxon>
        <taxon>Propioniciclava</taxon>
    </lineage>
</organism>